<dbReference type="PROSITE" id="PS50097">
    <property type="entry name" value="BTB"/>
    <property type="match status" value="1"/>
</dbReference>
<sequence length="450" mass="52740">MGSFKSDLKHNSLYDRVNKLLVSYDWSDCSFLVCGQELKAHKLILAISSPVFEAMFYGPLSTNKSIIISDIDPNIFQLLLNFIYTDKVDILTIEEAYDLLYASKKYLLDTLTEICLEYIKTNTRIDNVIYILNQPDYLQDNELLTCALKLFCQHAYHLLQEHKEDISISSWKKILEADEINIKEKDLIKIVFAWSTSYSKKYKFHTDTTDRRDILIKTGLFSLLRFSALSIEDLDDIVKDELNLLLPDEILTIKHMLTKTLFSDKRIKFEDKINTITVPRKSIEVQSHLCHRALIRSESPITIDSHNYCIQSKIKADKTFFIHSLKIQSRMAPVNNLYSTSNIYNEDFVISVLSEDDNSIIKEFDFKEDTEYDCCIDIEFLEPLCIRRDQWTRISFIWQNLTLYDTHMYSVQSRDLSYTMLYNKIKFEFQDISSYSNTSGSFLKGFKFCM</sequence>
<evidence type="ECO:0000259" key="1">
    <source>
        <dbReference type="PROSITE" id="PS50097"/>
    </source>
</evidence>
<reference evidence="2" key="1">
    <citation type="submission" date="2022-05" db="EMBL/GenBank/DDBJ databases">
        <authorList>
            <person name="Okamura Y."/>
        </authorList>
    </citation>
    <scope>NUCLEOTIDE SEQUENCE</scope>
</reference>
<dbReference type="PANTHER" id="PTHR45774">
    <property type="entry name" value="BTB/POZ DOMAIN-CONTAINING"/>
    <property type="match status" value="1"/>
</dbReference>
<dbReference type="InterPro" id="IPR000210">
    <property type="entry name" value="BTB/POZ_dom"/>
</dbReference>
<name>A0A9P0X5Y7_PIEBR</name>
<evidence type="ECO:0000313" key="2">
    <source>
        <dbReference type="EMBL" id="CAH4005144.1"/>
    </source>
</evidence>
<dbReference type="Gene3D" id="3.30.710.10">
    <property type="entry name" value="Potassium Channel Kv1.1, Chain A"/>
    <property type="match status" value="1"/>
</dbReference>
<dbReference type="SMART" id="SM00225">
    <property type="entry name" value="BTB"/>
    <property type="match status" value="1"/>
</dbReference>
<dbReference type="Proteomes" id="UP001152562">
    <property type="component" value="Unassembled WGS sequence"/>
</dbReference>
<keyword evidence="3" id="KW-1185">Reference proteome</keyword>
<comment type="caution">
    <text evidence="2">The sequence shown here is derived from an EMBL/GenBank/DDBJ whole genome shotgun (WGS) entry which is preliminary data.</text>
</comment>
<accession>A0A9P0X5Y7</accession>
<dbReference type="InterPro" id="IPR011333">
    <property type="entry name" value="SKP1/BTB/POZ_sf"/>
</dbReference>
<proteinExistence type="predicted"/>
<feature type="domain" description="BTB" evidence="1">
    <location>
        <begin position="27"/>
        <end position="92"/>
    </location>
</feature>
<dbReference type="EMBL" id="CALOZG010000003">
    <property type="protein sequence ID" value="CAH4005144.1"/>
    <property type="molecule type" value="Genomic_DNA"/>
</dbReference>
<protein>
    <recommendedName>
        <fullName evidence="1">BTB domain-containing protein</fullName>
    </recommendedName>
</protein>
<gene>
    <name evidence="2" type="ORF">PIBRA_LOCUS2877</name>
</gene>
<dbReference type="SUPFAM" id="SSF54695">
    <property type="entry name" value="POZ domain"/>
    <property type="match status" value="1"/>
</dbReference>
<dbReference type="AlphaFoldDB" id="A0A9P0X5Y7"/>
<evidence type="ECO:0000313" key="3">
    <source>
        <dbReference type="Proteomes" id="UP001152562"/>
    </source>
</evidence>
<organism evidence="2 3">
    <name type="scientific">Pieris brassicae</name>
    <name type="common">White butterfly</name>
    <name type="synonym">Large white butterfly</name>
    <dbReference type="NCBI Taxonomy" id="7116"/>
    <lineage>
        <taxon>Eukaryota</taxon>
        <taxon>Metazoa</taxon>
        <taxon>Ecdysozoa</taxon>
        <taxon>Arthropoda</taxon>
        <taxon>Hexapoda</taxon>
        <taxon>Insecta</taxon>
        <taxon>Pterygota</taxon>
        <taxon>Neoptera</taxon>
        <taxon>Endopterygota</taxon>
        <taxon>Lepidoptera</taxon>
        <taxon>Glossata</taxon>
        <taxon>Ditrysia</taxon>
        <taxon>Papilionoidea</taxon>
        <taxon>Pieridae</taxon>
        <taxon>Pierinae</taxon>
        <taxon>Pieris</taxon>
    </lineage>
</organism>
<dbReference type="PANTHER" id="PTHR45774:SF3">
    <property type="entry name" value="BTB (POZ) DOMAIN-CONTAINING 2B-RELATED"/>
    <property type="match status" value="1"/>
</dbReference>
<dbReference type="Pfam" id="PF00651">
    <property type="entry name" value="BTB"/>
    <property type="match status" value="1"/>
</dbReference>